<dbReference type="GO" id="GO:0032366">
    <property type="term" value="P:intracellular sterol transport"/>
    <property type="evidence" value="ECO:0007669"/>
    <property type="project" value="UniProtKB-UniRule"/>
</dbReference>
<evidence type="ECO:0000256" key="1">
    <source>
        <dbReference type="ARBA" id="ARBA00004477"/>
    </source>
</evidence>
<dbReference type="GO" id="GO:0016125">
    <property type="term" value="P:sterol metabolic process"/>
    <property type="evidence" value="ECO:0007669"/>
    <property type="project" value="UniProtKB-UniRule"/>
</dbReference>
<name>G0UK20_TRYCI</name>
<evidence type="ECO:0000256" key="3">
    <source>
        <dbReference type="ARBA" id="ARBA00022448"/>
    </source>
</evidence>
<keyword evidence="8 10" id="KW-0443">Lipid metabolism</keyword>
<dbReference type="PANTHER" id="PTHR14467:SF0">
    <property type="entry name" value="PROTEIN ARV1"/>
    <property type="match status" value="1"/>
</dbReference>
<evidence type="ECO:0000256" key="7">
    <source>
        <dbReference type="ARBA" id="ARBA00023055"/>
    </source>
</evidence>
<evidence type="ECO:0000256" key="5">
    <source>
        <dbReference type="ARBA" id="ARBA00022824"/>
    </source>
</evidence>
<evidence type="ECO:0000256" key="6">
    <source>
        <dbReference type="ARBA" id="ARBA00022989"/>
    </source>
</evidence>
<dbReference type="GO" id="GO:0032541">
    <property type="term" value="C:cortical endoplasmic reticulum"/>
    <property type="evidence" value="ECO:0007669"/>
    <property type="project" value="TreeGrafter"/>
</dbReference>
<evidence type="ECO:0000256" key="8">
    <source>
        <dbReference type="ARBA" id="ARBA00023098"/>
    </source>
</evidence>
<keyword evidence="7 10" id="KW-0445">Lipid transport</keyword>
<comment type="function">
    <text evidence="10">Regulates also the sphingolipid metabolism.</text>
</comment>
<comment type="function">
    <text evidence="10">Mediator of sterol homeostasis involved in sterol uptake, trafficking and distribution into membranes.</text>
</comment>
<comment type="subcellular location">
    <subcellularLocation>
        <location evidence="1 10">Endoplasmic reticulum membrane</location>
        <topology evidence="1 10">Multi-pass membrane protein</topology>
    </subcellularLocation>
</comment>
<keyword evidence="5 10" id="KW-0256">Endoplasmic reticulum</keyword>
<sequence>MPRCIECNTVVDRIVQPENEVVEKCTTCHRWCDRYYEFTGCQKVISVILLERSAWIHVLFNRREIRSSLFFTALLSCMIESYVVCITTVFRTLRAMDAYKPLSLIANVTSVETLQLFRNMDPKVGERLLYKTWPTIFVYACGEYALCLATATLLGLRSHPRSGATVWECVLTWMTCVNLAYSAKLCFVVFLIWRIPISFVPLVDLICFLWAVRGFSLVENRYSPFLTAVVILLCTTLTRALFRHVTKWSPQLLVR</sequence>
<dbReference type="GO" id="GO:0005789">
    <property type="term" value="C:endoplasmic reticulum membrane"/>
    <property type="evidence" value="ECO:0007669"/>
    <property type="project" value="UniProtKB-SubCell"/>
</dbReference>
<feature type="transmembrane region" description="Helical" evidence="10">
    <location>
        <begin position="187"/>
        <end position="212"/>
    </location>
</feature>
<dbReference type="VEuPathDB" id="TriTrypDB:TcIL3000_3_1520"/>
<evidence type="ECO:0000313" key="11">
    <source>
        <dbReference type="EMBL" id="CCC89725.1"/>
    </source>
</evidence>
<feature type="transmembrane region" description="Helical" evidence="10">
    <location>
        <begin position="224"/>
        <end position="242"/>
    </location>
</feature>
<evidence type="ECO:0000256" key="2">
    <source>
        <dbReference type="ARBA" id="ARBA00009187"/>
    </source>
</evidence>
<dbReference type="PANTHER" id="PTHR14467">
    <property type="entry name" value="ARV1"/>
    <property type="match status" value="1"/>
</dbReference>
<dbReference type="EMBL" id="HE575316">
    <property type="protein sequence ID" value="CCC89725.1"/>
    <property type="molecule type" value="Genomic_DNA"/>
</dbReference>
<dbReference type="Pfam" id="PF04161">
    <property type="entry name" value="Arv1"/>
    <property type="match status" value="1"/>
</dbReference>
<protein>
    <recommendedName>
        <fullName evidence="10">Protein ARV</fullName>
    </recommendedName>
</protein>
<feature type="transmembrane region" description="Helical" evidence="10">
    <location>
        <begin position="69"/>
        <end position="90"/>
    </location>
</feature>
<evidence type="ECO:0000256" key="4">
    <source>
        <dbReference type="ARBA" id="ARBA00022692"/>
    </source>
</evidence>
<evidence type="ECO:0000256" key="9">
    <source>
        <dbReference type="ARBA" id="ARBA00023136"/>
    </source>
</evidence>
<dbReference type="GO" id="GO:0005794">
    <property type="term" value="C:Golgi apparatus"/>
    <property type="evidence" value="ECO:0007669"/>
    <property type="project" value="TreeGrafter"/>
</dbReference>
<accession>G0UK20</accession>
<keyword evidence="10" id="KW-0746">Sphingolipid metabolism</keyword>
<dbReference type="InterPro" id="IPR007290">
    <property type="entry name" value="Arv1"/>
</dbReference>
<keyword evidence="4 10" id="KW-0812">Transmembrane</keyword>
<reference evidence="11" key="1">
    <citation type="journal article" date="2012" name="Proc. Natl. Acad. Sci. U.S.A.">
        <title>Antigenic diversity is generated by distinct evolutionary mechanisms in African trypanosome species.</title>
        <authorList>
            <person name="Jackson A.P."/>
            <person name="Berry A."/>
            <person name="Aslett M."/>
            <person name="Allison H.C."/>
            <person name="Burton P."/>
            <person name="Vavrova-Anderson J."/>
            <person name="Brown R."/>
            <person name="Browne H."/>
            <person name="Corton N."/>
            <person name="Hauser H."/>
            <person name="Gamble J."/>
            <person name="Gilderthorp R."/>
            <person name="Marcello L."/>
            <person name="McQuillan J."/>
            <person name="Otto T.D."/>
            <person name="Quail M.A."/>
            <person name="Sanders M.J."/>
            <person name="van Tonder A."/>
            <person name="Ginger M.L."/>
            <person name="Field M.C."/>
            <person name="Barry J.D."/>
            <person name="Hertz-Fowler C."/>
            <person name="Berriman M."/>
        </authorList>
    </citation>
    <scope>NUCLEOTIDE SEQUENCE</scope>
    <source>
        <strain evidence="11">IL3000</strain>
    </source>
</reference>
<keyword evidence="9 10" id="KW-0472">Membrane</keyword>
<keyword evidence="6 10" id="KW-1133">Transmembrane helix</keyword>
<gene>
    <name evidence="11" type="ORF">TCIL3000_3_1520</name>
</gene>
<organism evidence="11">
    <name type="scientific">Trypanosoma congolense (strain IL3000)</name>
    <dbReference type="NCBI Taxonomy" id="1068625"/>
    <lineage>
        <taxon>Eukaryota</taxon>
        <taxon>Discoba</taxon>
        <taxon>Euglenozoa</taxon>
        <taxon>Kinetoplastea</taxon>
        <taxon>Metakinetoplastina</taxon>
        <taxon>Trypanosomatida</taxon>
        <taxon>Trypanosomatidae</taxon>
        <taxon>Trypanosoma</taxon>
        <taxon>Nannomonas</taxon>
    </lineage>
</organism>
<proteinExistence type="inferred from homology"/>
<comment type="similarity">
    <text evidence="2 10">Belongs to the ARV1 family.</text>
</comment>
<feature type="transmembrane region" description="Helical" evidence="10">
    <location>
        <begin position="136"/>
        <end position="156"/>
    </location>
</feature>
<dbReference type="AlphaFoldDB" id="G0UK20"/>
<evidence type="ECO:0000256" key="10">
    <source>
        <dbReference type="RuleBase" id="RU368065"/>
    </source>
</evidence>
<dbReference type="GO" id="GO:0097036">
    <property type="term" value="P:regulation of plasma membrane sterol distribution"/>
    <property type="evidence" value="ECO:0007669"/>
    <property type="project" value="UniProtKB-UniRule"/>
</dbReference>
<dbReference type="GO" id="GO:0006665">
    <property type="term" value="P:sphingolipid metabolic process"/>
    <property type="evidence" value="ECO:0007669"/>
    <property type="project" value="UniProtKB-UniRule"/>
</dbReference>
<keyword evidence="3 10" id="KW-0813">Transport</keyword>